<comment type="catalytic activity">
    <reaction evidence="5">
        <text>a very long-chain fatty acid + ATP + CoA = a very long-chain fatty acyl-CoA + AMP + diphosphate</text>
        <dbReference type="Rhea" id="RHEA:54536"/>
        <dbReference type="ChEBI" id="CHEBI:30616"/>
        <dbReference type="ChEBI" id="CHEBI:33019"/>
        <dbReference type="ChEBI" id="CHEBI:57287"/>
        <dbReference type="ChEBI" id="CHEBI:58950"/>
        <dbReference type="ChEBI" id="CHEBI:138261"/>
        <dbReference type="ChEBI" id="CHEBI:456215"/>
    </reaction>
    <physiologicalReaction direction="left-to-right" evidence="5">
        <dbReference type="Rhea" id="RHEA:54537"/>
    </physiologicalReaction>
</comment>
<dbReference type="EMBL" id="UZAI01017033">
    <property type="protein sequence ID" value="VDP19576.1"/>
    <property type="molecule type" value="Genomic_DNA"/>
</dbReference>
<gene>
    <name evidence="9" type="ORF">SMRZ_LOCUS15955</name>
</gene>
<dbReference type="GO" id="GO:0005886">
    <property type="term" value="C:plasma membrane"/>
    <property type="evidence" value="ECO:0007669"/>
    <property type="project" value="TreeGrafter"/>
</dbReference>
<dbReference type="GO" id="GO:0044539">
    <property type="term" value="P:long-chain fatty acid import into cell"/>
    <property type="evidence" value="ECO:0007669"/>
    <property type="project" value="TreeGrafter"/>
</dbReference>
<evidence type="ECO:0000256" key="1">
    <source>
        <dbReference type="ARBA" id="ARBA00006432"/>
    </source>
</evidence>
<accession>A0A183MIT0</accession>
<dbReference type="PANTHER" id="PTHR43107:SF15">
    <property type="entry name" value="FATTY ACID TRANSPORT PROTEIN 3, ISOFORM A"/>
    <property type="match status" value="1"/>
</dbReference>
<protein>
    <recommendedName>
        <fullName evidence="6">Long-chain-fatty-acid--CoA ligase</fullName>
    </recommendedName>
</protein>
<feature type="domain" description="AMP-dependent synthetase/ligase" evidence="8">
    <location>
        <begin position="26"/>
        <end position="507"/>
    </location>
</feature>
<dbReference type="AlphaFoldDB" id="A0A183MIT0"/>
<name>A0A183MIT0_9TREM</name>
<dbReference type="GO" id="GO:0005524">
    <property type="term" value="F:ATP binding"/>
    <property type="evidence" value="ECO:0007669"/>
    <property type="project" value="UniProtKB-KW"/>
</dbReference>
<dbReference type="InterPro" id="IPR020845">
    <property type="entry name" value="AMP-binding_CS"/>
</dbReference>
<proteinExistence type="inferred from homology"/>
<comment type="similarity">
    <text evidence="1">Belongs to the ATP-dependent AMP-binding enzyme family.</text>
</comment>
<dbReference type="GO" id="GO:0005324">
    <property type="term" value="F:long-chain fatty acid transmembrane transporter activity"/>
    <property type="evidence" value="ECO:0007669"/>
    <property type="project" value="TreeGrafter"/>
</dbReference>
<dbReference type="STRING" id="48269.A0A183MIT0"/>
<evidence type="ECO:0000256" key="6">
    <source>
        <dbReference type="ARBA" id="ARBA00041297"/>
    </source>
</evidence>
<dbReference type="InterPro" id="IPR045851">
    <property type="entry name" value="AMP-bd_C_sf"/>
</dbReference>
<sequence>MVQLNVLWLQWTKRTFSDMFEYTVKKRGPENVAIYFEDQVWTFGQLDAYSNKVANYLAKCGFKRGDVLLLFMNSCPAYIGIWLGATKVGVATGLINTNLCKGSLMNCIKTLSARGIVVGSSLKETFETVNEYNDLSLEMIWLVDEKRSLPETAYSNSTSSTYSWNIALAQVSHCAPIPLPRIANLREHLIYVYTSGTTGLPKAAIITKLRYTLLVVGAKYSFGIRQSDIIYDPLPLYHSAGGICGVGQMLLYGNTIVIRSKFSASQFWSDCVKYKCTVSYCYYYYLFIYIDNIKSELNTIFQQLNDMRSEVESLARSLSKHDDLKQEIKTLSPLKLLLSKDIVPVELVDIMKADSVIDFIANEVTKRIVSRNNVIVYNIPDRIPIKTVAQYIGEICRYLLCQPVRPTDKQHQVRIAFGNGLRPQIWKAFQERFNVKQIGEFYGATESNTNIANMDNKFGAVGYVSKIIDGFYPCYVIKIDVDTKEPIRDPITGLCILCEPNEPGHLVARIGSNDPFRMFDGYVNSEASEKKIIRNVLRKGDLWFASGKKLLNICHRYVNTRDNIGDLMCCDELGYMYFIDRLGDTFRWHGENVSTSEVERVLDQAIGTLTGTVFGVSIPGTEGKAGMAAIALEGLKLNSMEEENLLCRINEEFTGNLPSYARPLFIRLCQNLTMTGTFKISKAEISRLGFDPNIDPNDHVYFLNPKTKVYQLIDQQLFNDINNGVFIL</sequence>
<dbReference type="PROSITE" id="PS00455">
    <property type="entry name" value="AMP_BINDING"/>
    <property type="match status" value="1"/>
</dbReference>
<evidence type="ECO:0000256" key="4">
    <source>
        <dbReference type="ARBA" id="ARBA00022840"/>
    </source>
</evidence>
<dbReference type="InterPro" id="IPR042099">
    <property type="entry name" value="ANL_N_sf"/>
</dbReference>
<dbReference type="Pfam" id="PF00501">
    <property type="entry name" value="AMP-binding"/>
    <property type="match status" value="1"/>
</dbReference>
<dbReference type="GO" id="GO:0005789">
    <property type="term" value="C:endoplasmic reticulum membrane"/>
    <property type="evidence" value="ECO:0007669"/>
    <property type="project" value="TreeGrafter"/>
</dbReference>
<evidence type="ECO:0000256" key="2">
    <source>
        <dbReference type="ARBA" id="ARBA00022598"/>
    </source>
</evidence>
<keyword evidence="4" id="KW-0067">ATP-binding</keyword>
<keyword evidence="3" id="KW-0547">Nucleotide-binding</keyword>
<evidence type="ECO:0000313" key="10">
    <source>
        <dbReference type="Proteomes" id="UP000277204"/>
    </source>
</evidence>
<keyword evidence="2" id="KW-0436">Ligase</keyword>
<dbReference type="InterPro" id="IPR000873">
    <property type="entry name" value="AMP-dep_synth/lig_dom"/>
</dbReference>
<dbReference type="GO" id="GO:0004467">
    <property type="term" value="F:long-chain fatty acid-CoA ligase activity"/>
    <property type="evidence" value="ECO:0007669"/>
    <property type="project" value="TreeGrafter"/>
</dbReference>
<evidence type="ECO:0000259" key="8">
    <source>
        <dbReference type="Pfam" id="PF00501"/>
    </source>
</evidence>
<evidence type="ECO:0000313" key="9">
    <source>
        <dbReference type="EMBL" id="VDP19576.1"/>
    </source>
</evidence>
<reference evidence="9 10" key="1">
    <citation type="submission" date="2018-11" db="EMBL/GenBank/DDBJ databases">
        <authorList>
            <consortium name="Pathogen Informatics"/>
        </authorList>
    </citation>
    <scope>NUCLEOTIDE SEQUENCE [LARGE SCALE GENOMIC DNA]</scope>
    <source>
        <strain evidence="9 10">Zambia</strain>
    </source>
</reference>
<evidence type="ECO:0000256" key="7">
    <source>
        <dbReference type="ARBA" id="ARBA00048666"/>
    </source>
</evidence>
<dbReference type="Gene3D" id="3.40.50.12780">
    <property type="entry name" value="N-terminal domain of ligase-like"/>
    <property type="match status" value="2"/>
</dbReference>
<evidence type="ECO:0000256" key="5">
    <source>
        <dbReference type="ARBA" id="ARBA00036527"/>
    </source>
</evidence>
<comment type="catalytic activity">
    <reaction evidence="7">
        <text>tetracosanoate + ATP + CoA = tetracosanoyl-CoA + AMP + diphosphate</text>
        <dbReference type="Rhea" id="RHEA:33639"/>
        <dbReference type="ChEBI" id="CHEBI:30616"/>
        <dbReference type="ChEBI" id="CHEBI:31014"/>
        <dbReference type="ChEBI" id="CHEBI:33019"/>
        <dbReference type="ChEBI" id="CHEBI:57287"/>
        <dbReference type="ChEBI" id="CHEBI:65052"/>
        <dbReference type="ChEBI" id="CHEBI:456215"/>
    </reaction>
    <physiologicalReaction direction="left-to-right" evidence="7">
        <dbReference type="Rhea" id="RHEA:33640"/>
    </physiologicalReaction>
</comment>
<dbReference type="Gene3D" id="3.30.300.30">
    <property type="match status" value="1"/>
</dbReference>
<keyword evidence="10" id="KW-1185">Reference proteome</keyword>
<evidence type="ECO:0000256" key="3">
    <source>
        <dbReference type="ARBA" id="ARBA00022741"/>
    </source>
</evidence>
<organism evidence="9 10">
    <name type="scientific">Schistosoma margrebowiei</name>
    <dbReference type="NCBI Taxonomy" id="48269"/>
    <lineage>
        <taxon>Eukaryota</taxon>
        <taxon>Metazoa</taxon>
        <taxon>Spiralia</taxon>
        <taxon>Lophotrochozoa</taxon>
        <taxon>Platyhelminthes</taxon>
        <taxon>Trematoda</taxon>
        <taxon>Digenea</taxon>
        <taxon>Strigeidida</taxon>
        <taxon>Schistosomatoidea</taxon>
        <taxon>Schistosomatidae</taxon>
        <taxon>Schistosoma</taxon>
    </lineage>
</organism>
<dbReference type="SUPFAM" id="SSF56801">
    <property type="entry name" value="Acetyl-CoA synthetase-like"/>
    <property type="match status" value="1"/>
</dbReference>
<dbReference type="PANTHER" id="PTHR43107">
    <property type="entry name" value="LONG-CHAIN FATTY ACID TRANSPORT PROTEIN"/>
    <property type="match status" value="1"/>
</dbReference>
<dbReference type="Proteomes" id="UP000277204">
    <property type="component" value="Unassembled WGS sequence"/>
</dbReference>